<protein>
    <submittedName>
        <fullName evidence="4">Uncharacterized protein LOC111127594 isoform X1</fullName>
    </submittedName>
</protein>
<evidence type="ECO:0000313" key="4">
    <source>
        <dbReference type="RefSeq" id="XP_022328544.1"/>
    </source>
</evidence>
<dbReference type="InterPro" id="IPR044822">
    <property type="entry name" value="Myb_DNA-bind_4"/>
</dbReference>
<feature type="compositionally biased region" description="Basic residues" evidence="1">
    <location>
        <begin position="278"/>
        <end position="288"/>
    </location>
</feature>
<accession>A0A8B8DLT0</accession>
<dbReference type="KEGG" id="cvn:111127594"/>
<dbReference type="PANTHER" id="PTHR47595:SF1">
    <property type="entry name" value="MYB_SANT-LIKE DNA-BINDING DOMAIN-CONTAINING PROTEIN"/>
    <property type="match status" value="1"/>
</dbReference>
<evidence type="ECO:0000313" key="3">
    <source>
        <dbReference type="Proteomes" id="UP000694844"/>
    </source>
</evidence>
<dbReference type="Gene3D" id="1.10.10.60">
    <property type="entry name" value="Homeodomain-like"/>
    <property type="match status" value="1"/>
</dbReference>
<dbReference type="OrthoDB" id="6346437at2759"/>
<evidence type="ECO:0000259" key="2">
    <source>
        <dbReference type="Pfam" id="PF13837"/>
    </source>
</evidence>
<dbReference type="Proteomes" id="UP000694844">
    <property type="component" value="Chromosome 3"/>
</dbReference>
<dbReference type="AlphaFoldDB" id="A0A8B8DLT0"/>
<dbReference type="PANTHER" id="PTHR47595">
    <property type="entry name" value="HEAT SHOCK 70 KDA PROTEIN 14"/>
    <property type="match status" value="1"/>
</dbReference>
<proteinExistence type="predicted"/>
<sequence>MARLVLVGENRISCTRPLFPGTEVMASEKNSNIDDTKDTIHIIEVDSENNGGSSKTTLLNTIPPLVLNGSGFPWDNKWTHTATRSLLDLYVKNEEKFKDPHTKKKQIWGEISEILRSKGFTFDAEKCERKFLNLKTVYRNNVQHNCMTGNHDRKCSFYDELEAIFHLSAKLKSTSNKKSNQKLPDVVEPKRAAQRDPSSETSTSPAKVVPVPVFLIPHDAKVLNEAEKSSFTSSVSSTSSPAPPHPRVNINPPPSGQISATSPRYRVQSPHANNGPRNRYHYQPHRSALKVAPGSPNIRSPLPQESSNRSPIHHNNAPSSGTAVIDLCNETADSLKRGASEIEARNDQSNAKKRRATDLQSLLESFENYRREQREREDQRMQHMKEMHDDEMKVTNRFLDIIHQYVQNGSN</sequence>
<reference evidence="4" key="1">
    <citation type="submission" date="2025-08" db="UniProtKB">
        <authorList>
            <consortium name="RefSeq"/>
        </authorList>
    </citation>
    <scope>IDENTIFICATION</scope>
    <source>
        <tissue evidence="4">Whole sample</tissue>
    </source>
</reference>
<feature type="region of interest" description="Disordered" evidence="1">
    <location>
        <begin position="232"/>
        <end position="322"/>
    </location>
</feature>
<feature type="domain" description="Myb/SANT-like DNA-binding" evidence="2">
    <location>
        <begin position="76"/>
        <end position="164"/>
    </location>
</feature>
<keyword evidence="3" id="KW-1185">Reference proteome</keyword>
<dbReference type="RefSeq" id="XP_022328544.1">
    <property type="nucleotide sequence ID" value="XM_022472836.1"/>
</dbReference>
<feature type="region of interest" description="Disordered" evidence="1">
    <location>
        <begin position="174"/>
        <end position="205"/>
    </location>
</feature>
<name>A0A8B8DLT0_CRAVI</name>
<evidence type="ECO:0000256" key="1">
    <source>
        <dbReference type="SAM" id="MobiDB-lite"/>
    </source>
</evidence>
<feature type="compositionally biased region" description="Basic and acidic residues" evidence="1">
    <location>
        <begin position="185"/>
        <end position="198"/>
    </location>
</feature>
<dbReference type="Pfam" id="PF13837">
    <property type="entry name" value="Myb_DNA-bind_4"/>
    <property type="match status" value="1"/>
</dbReference>
<organism evidence="3 4">
    <name type="scientific">Crassostrea virginica</name>
    <name type="common">Eastern oyster</name>
    <dbReference type="NCBI Taxonomy" id="6565"/>
    <lineage>
        <taxon>Eukaryota</taxon>
        <taxon>Metazoa</taxon>
        <taxon>Spiralia</taxon>
        <taxon>Lophotrochozoa</taxon>
        <taxon>Mollusca</taxon>
        <taxon>Bivalvia</taxon>
        <taxon>Autobranchia</taxon>
        <taxon>Pteriomorphia</taxon>
        <taxon>Ostreida</taxon>
        <taxon>Ostreoidea</taxon>
        <taxon>Ostreidae</taxon>
        <taxon>Crassostrea</taxon>
    </lineage>
</organism>
<feature type="compositionally biased region" description="Pro residues" evidence="1">
    <location>
        <begin position="241"/>
        <end position="255"/>
    </location>
</feature>
<dbReference type="GeneID" id="111127594"/>
<gene>
    <name evidence="4" type="primary">LOC111127594</name>
</gene>